<dbReference type="Proteomes" id="UP000193144">
    <property type="component" value="Unassembled WGS sequence"/>
</dbReference>
<sequence length="668" mass="76718">MDSLRDSNGSGNSPSTRPLPDVSHIDVDLAEKLMYSNFGDPNAWSLEQLNNLNYMDRLIPPYTVLQFTDCLSKGLIPGGKLSSFPHLTTAERDFLAKPYSAWAPSGSGFETLNYSLLDRVNSDFFLGADDLCPYSPFLAKLQPLKARMWSGMVPMTGDRWLQKRLNEPRNCEQFRELVAQIVQIFMWWGDDAVRNEMKRGFAWLSEEFGRFGDAVNVTRAAQGVDERLDVRAMWEEYFRAAIATMVARTHGWIIHRAQEIEGESRRLYEKEYEEAEMQRNTEKKIAAGKEFLESMEKLMLSTFAADLACFLPMDGFAGHGLSTAGVDDMSFEARRHAYFQISNAKSWDREVSFKDRAVREKAFGERETLLAWFEESTNNRKDTRKQFRGEPKAVGDEHWITLLKSRIDRYLDHGVDLERQRWGFVCYRLTYDQSEEEWETMKFELEEDLRRAGEWVEGAEKVMHTAGLQWIDGRDYGIAEGDLEGAKRHFAEFSKLGNPDLMLRMWTQDFLVVDKRSYLSYAQPPPTPEALSPFGGECGHILLVDTSVYDPELIAQTSPGFTGSFRVLTSLIFDEVYPLIASVVQRPKDLWPLVRLHPWQLYVGPTVPTQEKAWDIYRSEKAASLSFFFKYMRVRQGKIGPGDDAFVAFAKKMEEREKSSSSRNSSKV</sequence>
<dbReference type="STRING" id="1231657.A0A1Y1YI18"/>
<evidence type="ECO:0000313" key="3">
    <source>
        <dbReference type="Proteomes" id="UP000193144"/>
    </source>
</evidence>
<evidence type="ECO:0000256" key="1">
    <source>
        <dbReference type="SAM" id="MobiDB-lite"/>
    </source>
</evidence>
<name>A0A1Y1YI18_9PLEO</name>
<evidence type="ECO:0000313" key="2">
    <source>
        <dbReference type="EMBL" id="ORX97619.1"/>
    </source>
</evidence>
<gene>
    <name evidence="2" type="ORF">BCR34DRAFT_607218</name>
</gene>
<comment type="caution">
    <text evidence="2">The sequence shown here is derived from an EMBL/GenBank/DDBJ whole genome shotgun (WGS) entry which is preliminary data.</text>
</comment>
<dbReference type="AlphaFoldDB" id="A0A1Y1YI18"/>
<reference evidence="2 3" key="1">
    <citation type="submission" date="2016-07" db="EMBL/GenBank/DDBJ databases">
        <title>Pervasive Adenine N6-methylation of Active Genes in Fungi.</title>
        <authorList>
            <consortium name="DOE Joint Genome Institute"/>
            <person name="Mondo S.J."/>
            <person name="Dannebaum R.O."/>
            <person name="Kuo R.C."/>
            <person name="Labutti K."/>
            <person name="Haridas S."/>
            <person name="Kuo A."/>
            <person name="Salamov A."/>
            <person name="Ahrendt S.R."/>
            <person name="Lipzen A."/>
            <person name="Sullivan W."/>
            <person name="Andreopoulos W.B."/>
            <person name="Clum A."/>
            <person name="Lindquist E."/>
            <person name="Daum C."/>
            <person name="Ramamoorthy G.K."/>
            <person name="Gryganskyi A."/>
            <person name="Culley D."/>
            <person name="Magnuson J.K."/>
            <person name="James T.Y."/>
            <person name="O'Malley M.A."/>
            <person name="Stajich J.E."/>
            <person name="Spatafora J.W."/>
            <person name="Visel A."/>
            <person name="Grigoriev I.V."/>
        </authorList>
    </citation>
    <scope>NUCLEOTIDE SEQUENCE [LARGE SCALE GENOMIC DNA]</scope>
    <source>
        <strain evidence="2 3">CBS 115471</strain>
    </source>
</reference>
<feature type="compositionally biased region" description="Polar residues" evidence="1">
    <location>
        <begin position="1"/>
        <end position="16"/>
    </location>
</feature>
<keyword evidence="3" id="KW-1185">Reference proteome</keyword>
<feature type="region of interest" description="Disordered" evidence="1">
    <location>
        <begin position="1"/>
        <end position="22"/>
    </location>
</feature>
<organism evidence="2 3">
    <name type="scientific">Clohesyomyces aquaticus</name>
    <dbReference type="NCBI Taxonomy" id="1231657"/>
    <lineage>
        <taxon>Eukaryota</taxon>
        <taxon>Fungi</taxon>
        <taxon>Dikarya</taxon>
        <taxon>Ascomycota</taxon>
        <taxon>Pezizomycotina</taxon>
        <taxon>Dothideomycetes</taxon>
        <taxon>Pleosporomycetidae</taxon>
        <taxon>Pleosporales</taxon>
        <taxon>Lindgomycetaceae</taxon>
        <taxon>Clohesyomyces</taxon>
    </lineage>
</organism>
<protein>
    <submittedName>
        <fullName evidence="2">Uncharacterized protein</fullName>
    </submittedName>
</protein>
<dbReference type="OrthoDB" id="3437405at2759"/>
<accession>A0A1Y1YI18</accession>
<proteinExistence type="predicted"/>
<dbReference type="EMBL" id="MCFA01000231">
    <property type="protein sequence ID" value="ORX97619.1"/>
    <property type="molecule type" value="Genomic_DNA"/>
</dbReference>